<protein>
    <submittedName>
        <fullName evidence="2">Uncharacterized protein</fullName>
    </submittedName>
</protein>
<evidence type="ECO:0000313" key="2">
    <source>
        <dbReference type="EMBL" id="MPN27685.1"/>
    </source>
</evidence>
<sequence length="91" mass="10268">MARSLVDLPPVALEVQRHLAQPRAARNTPLLHLQLLQPAAGCCHGLLQRSVLTWLRHQRFNHCLPAPNKTAQPGQQQQHIDQQIPQHDADQ</sequence>
<feature type="region of interest" description="Disordered" evidence="1">
    <location>
        <begin position="65"/>
        <end position="91"/>
    </location>
</feature>
<reference evidence="2" key="1">
    <citation type="submission" date="2019-08" db="EMBL/GenBank/DDBJ databases">
        <authorList>
            <person name="Kucharzyk K."/>
            <person name="Murdoch R.W."/>
            <person name="Higgins S."/>
            <person name="Loffler F."/>
        </authorList>
    </citation>
    <scope>NUCLEOTIDE SEQUENCE</scope>
</reference>
<proteinExistence type="predicted"/>
<organism evidence="2">
    <name type="scientific">bioreactor metagenome</name>
    <dbReference type="NCBI Taxonomy" id="1076179"/>
    <lineage>
        <taxon>unclassified sequences</taxon>
        <taxon>metagenomes</taxon>
        <taxon>ecological metagenomes</taxon>
    </lineage>
</organism>
<dbReference type="AlphaFoldDB" id="A0A645GLU1"/>
<accession>A0A645GLU1</accession>
<feature type="compositionally biased region" description="Low complexity" evidence="1">
    <location>
        <begin position="71"/>
        <end position="91"/>
    </location>
</feature>
<name>A0A645GLU1_9ZZZZ</name>
<dbReference type="EMBL" id="VSSQ01077674">
    <property type="protein sequence ID" value="MPN27685.1"/>
    <property type="molecule type" value="Genomic_DNA"/>
</dbReference>
<evidence type="ECO:0000256" key="1">
    <source>
        <dbReference type="SAM" id="MobiDB-lite"/>
    </source>
</evidence>
<gene>
    <name evidence="2" type="ORF">SDC9_175119</name>
</gene>
<comment type="caution">
    <text evidence="2">The sequence shown here is derived from an EMBL/GenBank/DDBJ whole genome shotgun (WGS) entry which is preliminary data.</text>
</comment>